<proteinExistence type="predicted"/>
<keyword evidence="2" id="KW-0732">Signal</keyword>
<name>A0A368X6V7_9BACI</name>
<organism evidence="3 4">
    <name type="scientific">Saliterribacillus persicus</name>
    <dbReference type="NCBI Taxonomy" id="930114"/>
    <lineage>
        <taxon>Bacteria</taxon>
        <taxon>Bacillati</taxon>
        <taxon>Bacillota</taxon>
        <taxon>Bacilli</taxon>
        <taxon>Bacillales</taxon>
        <taxon>Bacillaceae</taxon>
        <taxon>Saliterribacillus</taxon>
    </lineage>
</organism>
<comment type="caution">
    <text evidence="3">The sequence shown here is derived from an EMBL/GenBank/DDBJ whole genome shotgun (WGS) entry which is preliminary data.</text>
</comment>
<evidence type="ECO:0000256" key="2">
    <source>
        <dbReference type="SAM" id="SignalP"/>
    </source>
</evidence>
<protein>
    <submittedName>
        <fullName evidence="3">Uncharacterized protein</fullName>
    </submittedName>
</protein>
<evidence type="ECO:0000256" key="1">
    <source>
        <dbReference type="SAM" id="MobiDB-lite"/>
    </source>
</evidence>
<gene>
    <name evidence="3" type="ORF">DFR57_1169</name>
</gene>
<feature type="compositionally biased region" description="Polar residues" evidence="1">
    <location>
        <begin position="70"/>
        <end position="79"/>
    </location>
</feature>
<evidence type="ECO:0000313" key="3">
    <source>
        <dbReference type="EMBL" id="RCW63732.1"/>
    </source>
</evidence>
<keyword evidence="4" id="KW-1185">Reference proteome</keyword>
<reference evidence="3 4" key="1">
    <citation type="submission" date="2018-07" db="EMBL/GenBank/DDBJ databases">
        <title>Genomic Encyclopedia of Type Strains, Phase IV (KMG-IV): sequencing the most valuable type-strain genomes for metagenomic binning, comparative biology and taxonomic classification.</title>
        <authorList>
            <person name="Goeker M."/>
        </authorList>
    </citation>
    <scope>NUCLEOTIDE SEQUENCE [LARGE SCALE GENOMIC DNA]</scope>
    <source>
        <strain evidence="3 4">DSM 27696</strain>
    </source>
</reference>
<evidence type="ECO:0000313" key="4">
    <source>
        <dbReference type="Proteomes" id="UP000252585"/>
    </source>
</evidence>
<sequence length="229" mass="26629">MKKINVFFCFVIFLGALIACGTSNTNETTDANMDDEVQTKKNSKDNDSSEEKERNDTKEEQDSETEEISVETTGTTNSLPEMENEKEVTMMIEGMEEKIMVHLFEHPNELFSTYIPSDMISEYEDQTLNVYANFNDTKNENARFFIMNNSKEDVNEHLQEIGFSLNEVTDNTHEFSDEEMKLEKNGFLGRVVYFDHKEEPFSLGYYYPEEFADGFSARTVIIIDELKWH</sequence>
<feature type="signal peptide" evidence="2">
    <location>
        <begin position="1"/>
        <end position="18"/>
    </location>
</feature>
<feature type="region of interest" description="Disordered" evidence="1">
    <location>
        <begin position="26"/>
        <end position="84"/>
    </location>
</feature>
<dbReference type="RefSeq" id="WP_114354103.1">
    <property type="nucleotide sequence ID" value="NZ_QPJJ01000016.1"/>
</dbReference>
<feature type="chain" id="PRO_5039258806" evidence="2">
    <location>
        <begin position="19"/>
        <end position="229"/>
    </location>
</feature>
<dbReference type="OrthoDB" id="463882at2"/>
<dbReference type="Proteomes" id="UP000252585">
    <property type="component" value="Unassembled WGS sequence"/>
</dbReference>
<dbReference type="EMBL" id="QPJJ01000016">
    <property type="protein sequence ID" value="RCW63732.1"/>
    <property type="molecule type" value="Genomic_DNA"/>
</dbReference>
<accession>A0A368X6V7</accession>
<dbReference type="PROSITE" id="PS51257">
    <property type="entry name" value="PROKAR_LIPOPROTEIN"/>
    <property type="match status" value="1"/>
</dbReference>
<feature type="compositionally biased region" description="Basic and acidic residues" evidence="1">
    <location>
        <begin position="37"/>
        <end position="60"/>
    </location>
</feature>
<dbReference type="AlphaFoldDB" id="A0A368X6V7"/>